<feature type="region of interest" description="Disordered" evidence="2">
    <location>
        <begin position="124"/>
        <end position="147"/>
    </location>
</feature>
<dbReference type="EMBL" id="JAKWBI020000879">
    <property type="protein sequence ID" value="KAJ2892152.1"/>
    <property type="molecule type" value="Genomic_DNA"/>
</dbReference>
<organism evidence="4 5">
    <name type="scientific">Zalerion maritima</name>
    <dbReference type="NCBI Taxonomy" id="339359"/>
    <lineage>
        <taxon>Eukaryota</taxon>
        <taxon>Fungi</taxon>
        <taxon>Dikarya</taxon>
        <taxon>Ascomycota</taxon>
        <taxon>Pezizomycotina</taxon>
        <taxon>Sordariomycetes</taxon>
        <taxon>Lulworthiomycetidae</taxon>
        <taxon>Lulworthiales</taxon>
        <taxon>Lulworthiaceae</taxon>
        <taxon>Zalerion</taxon>
    </lineage>
</organism>
<evidence type="ECO:0000313" key="5">
    <source>
        <dbReference type="Proteomes" id="UP001201980"/>
    </source>
</evidence>
<dbReference type="PANTHER" id="PTHR28156">
    <property type="entry name" value="FAS1 DOMAIN-CONTAINING PROTEIN YDR262W"/>
    <property type="match status" value="1"/>
</dbReference>
<evidence type="ECO:0000259" key="3">
    <source>
        <dbReference type="PROSITE" id="PS50213"/>
    </source>
</evidence>
<dbReference type="InterPro" id="IPR040200">
    <property type="entry name" value="Mug57-like"/>
</dbReference>
<dbReference type="InterPro" id="IPR036378">
    <property type="entry name" value="FAS1_dom_sf"/>
</dbReference>
<accession>A0AAD5RG44</accession>
<keyword evidence="5" id="KW-1185">Reference proteome</keyword>
<feature type="region of interest" description="Disordered" evidence="2">
    <location>
        <begin position="28"/>
        <end position="71"/>
    </location>
</feature>
<feature type="compositionally biased region" description="Basic and acidic residues" evidence="2">
    <location>
        <begin position="124"/>
        <end position="136"/>
    </location>
</feature>
<gene>
    <name evidence="4" type="ORF">MKZ38_010185</name>
</gene>
<protein>
    <recommendedName>
        <fullName evidence="3">FAS1 domain-containing protein</fullName>
    </recommendedName>
</protein>
<reference evidence="4" key="1">
    <citation type="submission" date="2022-07" db="EMBL/GenBank/DDBJ databases">
        <title>Draft genome sequence of Zalerion maritima ATCC 34329, a (micro)plastics degrading marine fungus.</title>
        <authorList>
            <person name="Paco A."/>
            <person name="Goncalves M.F.M."/>
            <person name="Rocha-Santos T.A.P."/>
            <person name="Alves A."/>
        </authorList>
    </citation>
    <scope>NUCLEOTIDE SEQUENCE</scope>
    <source>
        <strain evidence="4">ATCC 34329</strain>
    </source>
</reference>
<dbReference type="PANTHER" id="PTHR28156:SF1">
    <property type="entry name" value="FAS1 DOMAIN-CONTAINING PROTEIN YDR262W"/>
    <property type="match status" value="1"/>
</dbReference>
<dbReference type="AlphaFoldDB" id="A0AAD5RG44"/>
<dbReference type="Proteomes" id="UP001201980">
    <property type="component" value="Unassembled WGS sequence"/>
</dbReference>
<feature type="domain" description="FAS1" evidence="3">
    <location>
        <begin position="73"/>
        <end position="220"/>
    </location>
</feature>
<evidence type="ECO:0000256" key="1">
    <source>
        <dbReference type="ARBA" id="ARBA00022729"/>
    </source>
</evidence>
<proteinExistence type="predicted"/>
<name>A0AAD5RG44_9PEZI</name>
<sequence>MKPGNILILFATLVEPITSRRLFKPPRDARGVHLENSREPKHTDQTPLSGLRPTMLYDQKPQQPPADDAGSGTVLLSDMIGIDRRINIFASLVRDIESVSLRLDDGAVNTTVLAPLNSAIESLPRKPWEDPEDYNRLGDQAYEGDDGQERANRNLKRFVDAHIITLNPWKEGEKVQTLGSSKVWWEWSGGTRVVMPGNIEVEAVGRAVGNGEVWVLKAVRNYVQQPDGDK</sequence>
<dbReference type="InterPro" id="IPR000782">
    <property type="entry name" value="FAS1_domain"/>
</dbReference>
<dbReference type="SUPFAM" id="SSF82153">
    <property type="entry name" value="FAS1 domain"/>
    <property type="match status" value="1"/>
</dbReference>
<dbReference type="PROSITE" id="PS50213">
    <property type="entry name" value="FAS1"/>
    <property type="match status" value="1"/>
</dbReference>
<keyword evidence="1" id="KW-0732">Signal</keyword>
<evidence type="ECO:0000256" key="2">
    <source>
        <dbReference type="SAM" id="MobiDB-lite"/>
    </source>
</evidence>
<comment type="caution">
    <text evidence="4">The sequence shown here is derived from an EMBL/GenBank/DDBJ whole genome shotgun (WGS) entry which is preliminary data.</text>
</comment>
<feature type="compositionally biased region" description="Basic and acidic residues" evidence="2">
    <location>
        <begin position="28"/>
        <end position="44"/>
    </location>
</feature>
<evidence type="ECO:0000313" key="4">
    <source>
        <dbReference type="EMBL" id="KAJ2892152.1"/>
    </source>
</evidence>